<dbReference type="RefSeq" id="WP_095911978.1">
    <property type="nucleotide sequence ID" value="NZ_UYIV01000001.1"/>
</dbReference>
<proteinExistence type="predicted"/>
<dbReference type="PANTHER" id="PTHR38471">
    <property type="entry name" value="FOUR HELIX BUNDLE PROTEIN"/>
    <property type="match status" value="1"/>
</dbReference>
<dbReference type="Gene3D" id="1.20.1440.60">
    <property type="entry name" value="23S rRNA-intervening sequence"/>
    <property type="match status" value="1"/>
</dbReference>
<dbReference type="Proteomes" id="UP000270205">
    <property type="component" value="Unassembled WGS sequence"/>
</dbReference>
<dbReference type="EMBL" id="UYIV01000001">
    <property type="protein sequence ID" value="VDH05080.1"/>
    <property type="molecule type" value="Genomic_DNA"/>
</dbReference>
<accession>A0A7Z8YRY3</accession>
<dbReference type="InterPro" id="IPR036583">
    <property type="entry name" value="23S_rRNA_IVS_sf"/>
</dbReference>
<sequence length="114" mass="13093">MKDNDLLQRFFDFAVRVIKLSRDLSNTTEMKVVKNQLIRAVTSIGANYEEAQAGSSKSDFVNKVNFSLKEARETNYWLRLIKEVENTNLEIEEIIQESKEIKNILGAIVKKARG</sequence>
<organism evidence="1 2">
    <name type="scientific">Bergeyella zoohelcum</name>
    <dbReference type="NCBI Taxonomy" id="1015"/>
    <lineage>
        <taxon>Bacteria</taxon>
        <taxon>Pseudomonadati</taxon>
        <taxon>Bacteroidota</taxon>
        <taxon>Flavobacteriia</taxon>
        <taxon>Flavobacteriales</taxon>
        <taxon>Weeksellaceae</taxon>
        <taxon>Bergeyella</taxon>
    </lineage>
</organism>
<dbReference type="Pfam" id="PF05635">
    <property type="entry name" value="23S_rRNA_IVP"/>
    <property type="match status" value="1"/>
</dbReference>
<comment type="caution">
    <text evidence="1">The sequence shown here is derived from an EMBL/GenBank/DDBJ whole genome shotgun (WGS) entry which is preliminary data.</text>
</comment>
<gene>
    <name evidence="1" type="ORF">NCTC12929_01753</name>
</gene>
<dbReference type="PANTHER" id="PTHR38471:SF2">
    <property type="entry name" value="FOUR HELIX BUNDLE PROTEIN"/>
    <property type="match status" value="1"/>
</dbReference>
<dbReference type="NCBIfam" id="TIGR02436">
    <property type="entry name" value="four helix bundle protein"/>
    <property type="match status" value="1"/>
</dbReference>
<dbReference type="SUPFAM" id="SSF158446">
    <property type="entry name" value="IVS-encoded protein-like"/>
    <property type="match status" value="1"/>
</dbReference>
<protein>
    <submittedName>
        <fullName evidence="1">Four helix bundle protein</fullName>
    </submittedName>
</protein>
<name>A0A7Z8YRY3_9FLAO</name>
<evidence type="ECO:0000313" key="2">
    <source>
        <dbReference type="Proteomes" id="UP000270205"/>
    </source>
</evidence>
<dbReference type="InterPro" id="IPR012657">
    <property type="entry name" value="23S_rRNA-intervening_sequence"/>
</dbReference>
<reference evidence="1 2" key="1">
    <citation type="submission" date="2018-11" db="EMBL/GenBank/DDBJ databases">
        <authorList>
            <consortium name="Pathogen Informatics"/>
        </authorList>
    </citation>
    <scope>NUCLEOTIDE SEQUENCE [LARGE SCALE GENOMIC DNA]</scope>
    <source>
        <strain evidence="1 2">NCTC12929</strain>
    </source>
</reference>
<evidence type="ECO:0000313" key="1">
    <source>
        <dbReference type="EMBL" id="VDH05080.1"/>
    </source>
</evidence>
<dbReference type="PIRSF" id="PIRSF035652">
    <property type="entry name" value="CHP02436"/>
    <property type="match status" value="1"/>
</dbReference>
<dbReference type="AlphaFoldDB" id="A0A7Z8YRY3"/>